<dbReference type="EMBL" id="BMAT01002420">
    <property type="protein sequence ID" value="GFS06510.1"/>
    <property type="molecule type" value="Genomic_DNA"/>
</dbReference>
<keyword evidence="4 11" id="KW-0436">Ligase</keyword>
<dbReference type="InterPro" id="IPR001412">
    <property type="entry name" value="aa-tRNA-synth_I_CS"/>
</dbReference>
<evidence type="ECO:0000256" key="11">
    <source>
        <dbReference type="RuleBase" id="RU363035"/>
    </source>
</evidence>
<evidence type="ECO:0000256" key="3">
    <source>
        <dbReference type="ARBA" id="ARBA00013164"/>
    </source>
</evidence>
<evidence type="ECO:0000313" key="17">
    <source>
        <dbReference type="Proteomes" id="UP000762676"/>
    </source>
</evidence>
<evidence type="ECO:0000256" key="4">
    <source>
        <dbReference type="ARBA" id="ARBA00022598"/>
    </source>
</evidence>
<dbReference type="Proteomes" id="UP000762676">
    <property type="component" value="Unassembled WGS sequence"/>
</dbReference>
<dbReference type="InterPro" id="IPR015413">
    <property type="entry name" value="Methionyl/Leucyl_tRNA_Synth"/>
</dbReference>
<feature type="domain" description="Methionyl/Leucyl tRNA synthetase" evidence="15">
    <location>
        <begin position="82"/>
        <end position="164"/>
    </location>
</feature>
<feature type="domain" description="Methionyl/Valyl/Leucyl/Isoleucyl-tRNA synthetase anticodon-binding" evidence="14">
    <location>
        <begin position="695"/>
        <end position="792"/>
    </location>
</feature>
<dbReference type="InterPro" id="IPR002302">
    <property type="entry name" value="Leu-tRNA-ligase"/>
</dbReference>
<dbReference type="GO" id="GO:0005739">
    <property type="term" value="C:mitochondrion"/>
    <property type="evidence" value="ECO:0007669"/>
    <property type="project" value="UniProtKB-SubCell"/>
</dbReference>
<evidence type="ECO:0000313" key="16">
    <source>
        <dbReference type="EMBL" id="GFS06510.1"/>
    </source>
</evidence>
<evidence type="ECO:0000256" key="8">
    <source>
        <dbReference type="ARBA" id="ARBA00023146"/>
    </source>
</evidence>
<dbReference type="GO" id="GO:0002161">
    <property type="term" value="F:aminoacyl-tRNA deacylase activity"/>
    <property type="evidence" value="ECO:0007669"/>
    <property type="project" value="InterPro"/>
</dbReference>
<dbReference type="InterPro" id="IPR009008">
    <property type="entry name" value="Val/Leu/Ile-tRNA-synth_edit"/>
</dbReference>
<evidence type="ECO:0000259" key="14">
    <source>
        <dbReference type="Pfam" id="PF08264"/>
    </source>
</evidence>
<comment type="similarity">
    <text evidence="2 11">Belongs to the class-I aminoacyl-tRNA synthetase family.</text>
</comment>
<dbReference type="PROSITE" id="PS00178">
    <property type="entry name" value="AA_TRNA_LIGASE_I"/>
    <property type="match status" value="1"/>
</dbReference>
<keyword evidence="6 11" id="KW-0067">ATP-binding</keyword>
<feature type="domain" description="Aminoacyl-tRNA synthetase class Ia" evidence="13">
    <location>
        <begin position="594"/>
        <end position="635"/>
    </location>
</feature>
<dbReference type="SUPFAM" id="SSF47323">
    <property type="entry name" value="Anticodon-binding domain of a subclass of class I aminoacyl-tRNA synthetases"/>
    <property type="match status" value="1"/>
</dbReference>
<feature type="compositionally biased region" description="Basic residues" evidence="12">
    <location>
        <begin position="881"/>
        <end position="892"/>
    </location>
</feature>
<sequence length="901" mass="102344">MKRLRSATWSKLMHCDRCRTLQRNIGALRCIYSKTGVWTPRLTSEARLEIEEHWKPRIQKHDAEKAKDAKEETSEKPKFYTLCMFPYPSGNLHLGHVRVYTLSDVMARYQQAQGKAVIHPMGWDAFGLPAENAAIERDVRPKDWTYSNIKRMKQQLQNLGLSFDWTRGLVNWDPVDMTVLADEQIDEKGCSWRSGAQVQQKYLTQWYLRTTSFSESLLDGLDEVDPSLWRDIIKLQKNWISDCNGHRVDFQISHQTSKTPSASSLSIYTENVDLIHGVSHICIKPSSYLCVDIGIQDEGTILPVQAIHPLTNEPLSLVVTKEQDMYANKEAMLAIPSISATARAVAEKFGFPFNDVLDEDGERLKNSRELSGLCRQEAKGKIAETLLAMGLGGERVSEQLNDWLISRQRYWGTPIPMIHCDSCGTVPVPYEDLPVELPDVSQLIRKGGRSPLADNEAWLHTTCPKCGGPAKRETDTMDTFVDSTWYFLRYLDPNNKLEPFDSDLAKKYMPVDLYIGGKEHAVLHLYFARFVSHFLHSLGLLGCREPFRNLLTQGMVNGRSYRVKATGKYIPVDQVDLSGKRPVQKETGAELISEFEKMSKSKYNGVDPQDVLKEFGVDSTRLCILSNVSPHSDRDWSNEVYKGVLTWQGKVWSLVTNFLLQRSSDNSADEKHTHRTIPADQDLQEWEIKVDDIRNHIINNVNFQLDVTFHINSAISRLHSYTSWLTKVPHEVSRGSKAYERALADLIIMISPMAPHFASELWSGFRSCTLYNSHSWASDVLDQEWPKLDENFMMPLTCRINNVDVSEVGVPYKMFGQLTTETALALVQEDPTFCQLVPKSMNITNFHLKIDKGFKALLSLKVPGLDLGIDKAGTASEKTKQAKKMGKQKKKLRTMEAASKN</sequence>
<dbReference type="GO" id="GO:0006429">
    <property type="term" value="P:leucyl-tRNA aminoacylation"/>
    <property type="evidence" value="ECO:0007669"/>
    <property type="project" value="InterPro"/>
</dbReference>
<comment type="caution">
    <text evidence="16">The sequence shown here is derived from an EMBL/GenBank/DDBJ whole genome shotgun (WGS) entry which is preliminary data.</text>
</comment>
<proteinExistence type="inferred from homology"/>
<dbReference type="Pfam" id="PF09334">
    <property type="entry name" value="tRNA-synt_1g"/>
    <property type="match status" value="1"/>
</dbReference>
<evidence type="ECO:0000256" key="12">
    <source>
        <dbReference type="SAM" id="MobiDB-lite"/>
    </source>
</evidence>
<dbReference type="PANTHER" id="PTHR43740">
    <property type="entry name" value="LEUCYL-TRNA SYNTHETASE"/>
    <property type="match status" value="1"/>
</dbReference>
<keyword evidence="5 11" id="KW-0547">Nucleotide-binding</keyword>
<keyword evidence="7 11" id="KW-0648">Protein biosynthesis</keyword>
<dbReference type="InterPro" id="IPR002300">
    <property type="entry name" value="aa-tRNA-synth_Ia"/>
</dbReference>
<evidence type="ECO:0000259" key="15">
    <source>
        <dbReference type="Pfam" id="PF09334"/>
    </source>
</evidence>
<dbReference type="GO" id="GO:0005524">
    <property type="term" value="F:ATP binding"/>
    <property type="evidence" value="ECO:0007669"/>
    <property type="project" value="UniProtKB-KW"/>
</dbReference>
<dbReference type="CDD" id="cd00812">
    <property type="entry name" value="LeuRS_core"/>
    <property type="match status" value="1"/>
</dbReference>
<dbReference type="GO" id="GO:0032543">
    <property type="term" value="P:mitochondrial translation"/>
    <property type="evidence" value="ECO:0007669"/>
    <property type="project" value="TreeGrafter"/>
</dbReference>
<dbReference type="PANTHER" id="PTHR43740:SF2">
    <property type="entry name" value="LEUCINE--TRNA LIGASE, MITOCHONDRIAL"/>
    <property type="match status" value="1"/>
</dbReference>
<organism evidence="16 17">
    <name type="scientific">Elysia marginata</name>
    <dbReference type="NCBI Taxonomy" id="1093978"/>
    <lineage>
        <taxon>Eukaryota</taxon>
        <taxon>Metazoa</taxon>
        <taxon>Spiralia</taxon>
        <taxon>Lophotrochozoa</taxon>
        <taxon>Mollusca</taxon>
        <taxon>Gastropoda</taxon>
        <taxon>Heterobranchia</taxon>
        <taxon>Euthyneura</taxon>
        <taxon>Panpulmonata</taxon>
        <taxon>Sacoglossa</taxon>
        <taxon>Placobranchoidea</taxon>
        <taxon>Plakobranchidae</taxon>
        <taxon>Elysia</taxon>
    </lineage>
</organism>
<evidence type="ECO:0000256" key="10">
    <source>
        <dbReference type="ARBA" id="ARBA00047469"/>
    </source>
</evidence>
<dbReference type="GO" id="GO:0004823">
    <property type="term" value="F:leucine-tRNA ligase activity"/>
    <property type="evidence" value="ECO:0007669"/>
    <property type="project" value="UniProtKB-EC"/>
</dbReference>
<name>A0AAV4I8V3_9GAST</name>
<accession>A0AAV4I8V3</accession>
<evidence type="ECO:0000256" key="7">
    <source>
        <dbReference type="ARBA" id="ARBA00022917"/>
    </source>
</evidence>
<dbReference type="Pfam" id="PF00133">
    <property type="entry name" value="tRNA-synt_1"/>
    <property type="match status" value="2"/>
</dbReference>
<dbReference type="FunFam" id="3.40.50.620:FF:000100">
    <property type="entry name" value="probable leucine--tRNA ligase, mitochondrial"/>
    <property type="match status" value="1"/>
</dbReference>
<comment type="subcellular location">
    <subcellularLocation>
        <location evidence="1">Mitochondrion</location>
    </subcellularLocation>
</comment>
<dbReference type="SUPFAM" id="SSF52374">
    <property type="entry name" value="Nucleotidylyl transferase"/>
    <property type="match status" value="1"/>
</dbReference>
<reference evidence="16 17" key="1">
    <citation type="journal article" date="2021" name="Elife">
        <title>Chloroplast acquisition without the gene transfer in kleptoplastic sea slugs, Plakobranchus ocellatus.</title>
        <authorList>
            <person name="Maeda T."/>
            <person name="Takahashi S."/>
            <person name="Yoshida T."/>
            <person name="Shimamura S."/>
            <person name="Takaki Y."/>
            <person name="Nagai Y."/>
            <person name="Toyoda A."/>
            <person name="Suzuki Y."/>
            <person name="Arimoto A."/>
            <person name="Ishii H."/>
            <person name="Satoh N."/>
            <person name="Nishiyama T."/>
            <person name="Hasebe M."/>
            <person name="Maruyama T."/>
            <person name="Minagawa J."/>
            <person name="Obokata J."/>
            <person name="Shigenobu S."/>
        </authorList>
    </citation>
    <scope>NUCLEOTIDE SEQUENCE [LARGE SCALE GENOMIC DNA]</scope>
</reference>
<keyword evidence="8 11" id="KW-0030">Aminoacyl-tRNA synthetase</keyword>
<evidence type="ECO:0000256" key="5">
    <source>
        <dbReference type="ARBA" id="ARBA00022741"/>
    </source>
</evidence>
<dbReference type="InterPro" id="IPR009080">
    <property type="entry name" value="tRNAsynth_Ia_anticodon-bd"/>
</dbReference>
<dbReference type="EC" id="6.1.1.4" evidence="3"/>
<gene>
    <name evidence="16" type="ORF">ElyMa_001226300</name>
</gene>
<evidence type="ECO:0000256" key="9">
    <source>
        <dbReference type="ARBA" id="ARBA00030520"/>
    </source>
</evidence>
<dbReference type="Gene3D" id="1.10.730.10">
    <property type="entry name" value="Isoleucyl-tRNA Synthetase, Domain 1"/>
    <property type="match status" value="2"/>
</dbReference>
<feature type="domain" description="Aminoacyl-tRNA synthetase class Ia" evidence="13">
    <location>
        <begin position="398"/>
        <end position="557"/>
    </location>
</feature>
<protein>
    <recommendedName>
        <fullName evidence="3">leucine--tRNA ligase</fullName>
        <ecNumber evidence="3">6.1.1.4</ecNumber>
    </recommendedName>
    <alternativeName>
        <fullName evidence="9">Leucyl-tRNA synthetase</fullName>
    </alternativeName>
</protein>
<comment type="catalytic activity">
    <reaction evidence="10">
        <text>tRNA(Leu) + L-leucine + ATP = L-leucyl-tRNA(Leu) + AMP + diphosphate</text>
        <dbReference type="Rhea" id="RHEA:11688"/>
        <dbReference type="Rhea" id="RHEA-COMP:9613"/>
        <dbReference type="Rhea" id="RHEA-COMP:9622"/>
        <dbReference type="ChEBI" id="CHEBI:30616"/>
        <dbReference type="ChEBI" id="CHEBI:33019"/>
        <dbReference type="ChEBI" id="CHEBI:57427"/>
        <dbReference type="ChEBI" id="CHEBI:78442"/>
        <dbReference type="ChEBI" id="CHEBI:78494"/>
        <dbReference type="ChEBI" id="CHEBI:456215"/>
        <dbReference type="EC" id="6.1.1.4"/>
    </reaction>
</comment>
<evidence type="ECO:0000256" key="2">
    <source>
        <dbReference type="ARBA" id="ARBA00005594"/>
    </source>
</evidence>
<dbReference type="Gene3D" id="3.40.50.620">
    <property type="entry name" value="HUPs"/>
    <property type="match status" value="3"/>
</dbReference>
<dbReference type="AlphaFoldDB" id="A0AAV4I8V3"/>
<dbReference type="PRINTS" id="PR00985">
    <property type="entry name" value="TRNASYNTHLEU"/>
</dbReference>
<evidence type="ECO:0000259" key="13">
    <source>
        <dbReference type="Pfam" id="PF00133"/>
    </source>
</evidence>
<dbReference type="InterPro" id="IPR014729">
    <property type="entry name" value="Rossmann-like_a/b/a_fold"/>
</dbReference>
<dbReference type="InterPro" id="IPR013155">
    <property type="entry name" value="M/V/L/I-tRNA-synth_anticd-bd"/>
</dbReference>
<keyword evidence="17" id="KW-1185">Reference proteome</keyword>
<dbReference type="Pfam" id="PF08264">
    <property type="entry name" value="Anticodon_1"/>
    <property type="match status" value="1"/>
</dbReference>
<evidence type="ECO:0000256" key="1">
    <source>
        <dbReference type="ARBA" id="ARBA00004173"/>
    </source>
</evidence>
<dbReference type="SUPFAM" id="SSF50677">
    <property type="entry name" value="ValRS/IleRS/LeuRS editing domain"/>
    <property type="match status" value="1"/>
</dbReference>
<feature type="region of interest" description="Disordered" evidence="12">
    <location>
        <begin position="876"/>
        <end position="901"/>
    </location>
</feature>
<evidence type="ECO:0000256" key="6">
    <source>
        <dbReference type="ARBA" id="ARBA00022840"/>
    </source>
</evidence>